<gene>
    <name evidence="3" type="ORF">IWA51_04955</name>
</gene>
<dbReference type="Gene3D" id="1.20.1050.140">
    <property type="match status" value="1"/>
</dbReference>
<dbReference type="Pfam" id="PF02754">
    <property type="entry name" value="CCG"/>
    <property type="match status" value="2"/>
</dbReference>
<evidence type="ECO:0000259" key="2">
    <source>
        <dbReference type="Pfam" id="PF02754"/>
    </source>
</evidence>
<keyword evidence="1" id="KW-0560">Oxidoreductase</keyword>
<dbReference type="InterPro" id="IPR051278">
    <property type="entry name" value="HdrB/HdrD_reductase"/>
</dbReference>
<feature type="domain" description="Cysteine-rich" evidence="2">
    <location>
        <begin position="16"/>
        <end position="97"/>
    </location>
</feature>
<dbReference type="PANTHER" id="PTHR42947">
    <property type="entry name" value="COB--COM HETERODISULFIDE REDUCTASE SUBUNIT B 1"/>
    <property type="match status" value="1"/>
</dbReference>
<name>A0A7T3V5V1_9SPIR</name>
<organism evidence="3 4">
    <name type="scientific">Treponema peruense</name>
    <dbReference type="NCBI Taxonomy" id="2787628"/>
    <lineage>
        <taxon>Bacteria</taxon>
        <taxon>Pseudomonadati</taxon>
        <taxon>Spirochaetota</taxon>
        <taxon>Spirochaetia</taxon>
        <taxon>Spirochaetales</taxon>
        <taxon>Treponemataceae</taxon>
        <taxon>Treponema</taxon>
    </lineage>
</organism>
<evidence type="ECO:0000313" key="4">
    <source>
        <dbReference type="Proteomes" id="UP000595224"/>
    </source>
</evidence>
<dbReference type="AlphaFoldDB" id="A0A7T3V5V1"/>
<accession>A0A7T3V5V1</accession>
<sequence>MGDNKTNEGSANLTYSYFPGCTLKNKAKDLDMYGRLSAQALGFNLEEIEDWQCCGGVYTTGKNEIASKLPSVRALAASRDKNQTLVTLCSACYNVLKQVNDDMKNDENTVLHVNNYLKQDGIEYNGETKVLHFLEVLRDVIGWDNVKKAVKNPFKGKKIGAYYGCLLLRPGKVMEFDDPENPQIIEDFIKAIGGTPVIYSQRNECCGAYAGFEDPSIPQKRARAILDNAQDMGADFLVTSCPLCRYNLIKNKGESNLDVIYFTELLAEALGIKENADA</sequence>
<dbReference type="GO" id="GO:0016491">
    <property type="term" value="F:oxidoreductase activity"/>
    <property type="evidence" value="ECO:0007669"/>
    <property type="project" value="UniProtKB-KW"/>
</dbReference>
<dbReference type="InterPro" id="IPR004017">
    <property type="entry name" value="Cys_rich_dom"/>
</dbReference>
<proteinExistence type="predicted"/>
<evidence type="ECO:0000313" key="3">
    <source>
        <dbReference type="EMBL" id="QQA01948.1"/>
    </source>
</evidence>
<dbReference type="PANTHER" id="PTHR42947:SF1">
    <property type="entry name" value="COB--COM HETERODISULFIDE REDUCTASE SUBUNIT B 1"/>
    <property type="match status" value="1"/>
</dbReference>
<dbReference type="Proteomes" id="UP000595224">
    <property type="component" value="Chromosome"/>
</dbReference>
<dbReference type="EMBL" id="CP064936">
    <property type="protein sequence ID" value="QQA01948.1"/>
    <property type="molecule type" value="Genomic_DNA"/>
</dbReference>
<dbReference type="KEGG" id="tper:IWA51_04955"/>
<keyword evidence="4" id="KW-1185">Reference proteome</keyword>
<dbReference type="RefSeq" id="WP_198443448.1">
    <property type="nucleotide sequence ID" value="NZ_CBCSHE010000004.1"/>
</dbReference>
<evidence type="ECO:0000256" key="1">
    <source>
        <dbReference type="ARBA" id="ARBA00023002"/>
    </source>
</evidence>
<protein>
    <submittedName>
        <fullName evidence="3">CoB--CoM heterodisulfide reductase iron-sulfur subunit B family protein</fullName>
    </submittedName>
</protein>
<feature type="domain" description="Cysteine-rich" evidence="2">
    <location>
        <begin position="161"/>
        <end position="248"/>
    </location>
</feature>
<reference evidence="3 4" key="1">
    <citation type="submission" date="2020-11" db="EMBL/GenBank/DDBJ databases">
        <title>Treponema Peruensis nv. sp., first commensal Treponema isolated from human feces.</title>
        <authorList>
            <person name="Belkhou C."/>
            <person name="Raes J."/>
        </authorList>
    </citation>
    <scope>NUCLEOTIDE SEQUENCE [LARGE SCALE GENOMIC DNA]</scope>
    <source>
        <strain evidence="3 4">RCC2812</strain>
    </source>
</reference>